<evidence type="ECO:0000313" key="1">
    <source>
        <dbReference type="EMBL" id="QHS78210.1"/>
    </source>
</evidence>
<accession>A0A6C0AFJ1</accession>
<name>A0A6C0AFJ1_9ZZZZ</name>
<organism evidence="1">
    <name type="scientific">viral metagenome</name>
    <dbReference type="NCBI Taxonomy" id="1070528"/>
    <lineage>
        <taxon>unclassified sequences</taxon>
        <taxon>metagenomes</taxon>
        <taxon>organismal metagenomes</taxon>
    </lineage>
</organism>
<dbReference type="EMBL" id="MN740595">
    <property type="protein sequence ID" value="QHS78210.1"/>
    <property type="molecule type" value="Genomic_DNA"/>
</dbReference>
<reference evidence="1" key="1">
    <citation type="journal article" date="2020" name="Nature">
        <title>Giant virus diversity and host interactions through global metagenomics.</title>
        <authorList>
            <person name="Schulz F."/>
            <person name="Roux S."/>
            <person name="Paez-Espino D."/>
            <person name="Jungbluth S."/>
            <person name="Walsh D.A."/>
            <person name="Denef V.J."/>
            <person name="McMahon K.D."/>
            <person name="Konstantinidis K.T."/>
            <person name="Eloe-Fadrosh E.A."/>
            <person name="Kyrpides N.C."/>
            <person name="Woyke T."/>
        </authorList>
    </citation>
    <scope>NUCLEOTIDE SEQUENCE</scope>
    <source>
        <strain evidence="1">GVMAG-S-1021933-23</strain>
    </source>
</reference>
<protein>
    <submittedName>
        <fullName evidence="1">Uncharacterized protein</fullName>
    </submittedName>
</protein>
<sequence length="135" mass="16694">MSEIRDYLDKKKEIENQIYLLKSELNIVCDKIHEIDDIKVTIENDFVILSNSLRKLLKVYKYRFNKNIIRKFINKKEFENEILIYKNGFFEDYIEIYIFFENEKYYVEVNYIYDYEKFSVKRENLIEILNSILLI</sequence>
<proteinExistence type="predicted"/>
<dbReference type="AlphaFoldDB" id="A0A6C0AFJ1"/>